<evidence type="ECO:0000259" key="4">
    <source>
        <dbReference type="SMART" id="SM00822"/>
    </source>
</evidence>
<accession>A0A1H6U034</accession>
<dbReference type="GeneID" id="82256679"/>
<dbReference type="EMBL" id="FNYS01000005">
    <property type="protein sequence ID" value="SEI81805.1"/>
    <property type="molecule type" value="Genomic_DNA"/>
</dbReference>
<comment type="similarity">
    <text evidence="1 3">Belongs to the short-chain dehydrogenases/reductases (SDR) family.</text>
</comment>
<reference evidence="5 6" key="1">
    <citation type="submission" date="2016-10" db="EMBL/GenBank/DDBJ databases">
        <authorList>
            <person name="de Groot N.N."/>
        </authorList>
    </citation>
    <scope>NUCLEOTIDE SEQUENCE [LARGE SCALE GENOMIC DNA]</scope>
    <source>
        <strain evidence="5 6">DSM 23048</strain>
    </source>
</reference>
<evidence type="ECO:0000313" key="6">
    <source>
        <dbReference type="Proteomes" id="UP000183077"/>
    </source>
</evidence>
<dbReference type="PANTHER" id="PTHR43391">
    <property type="entry name" value="RETINOL DEHYDROGENASE-RELATED"/>
    <property type="match status" value="1"/>
</dbReference>
<evidence type="ECO:0000313" key="5">
    <source>
        <dbReference type="EMBL" id="SEI81805.1"/>
    </source>
</evidence>
<dbReference type="Proteomes" id="UP000183077">
    <property type="component" value="Unassembled WGS sequence"/>
</dbReference>
<evidence type="ECO:0000256" key="2">
    <source>
        <dbReference type="ARBA" id="ARBA00023002"/>
    </source>
</evidence>
<dbReference type="PROSITE" id="PS00061">
    <property type="entry name" value="ADH_SHORT"/>
    <property type="match status" value="1"/>
</dbReference>
<dbReference type="AlphaFoldDB" id="A0A1H6U034"/>
<dbReference type="PRINTS" id="PR00080">
    <property type="entry name" value="SDRFAMILY"/>
</dbReference>
<dbReference type="InterPro" id="IPR002347">
    <property type="entry name" value="SDR_fam"/>
</dbReference>
<dbReference type="Pfam" id="PF00106">
    <property type="entry name" value="adh_short"/>
    <property type="match status" value="1"/>
</dbReference>
<dbReference type="Gene3D" id="3.40.50.720">
    <property type="entry name" value="NAD(P)-binding Rossmann-like Domain"/>
    <property type="match status" value="1"/>
</dbReference>
<sequence>MDKKLVVITGASSGFGMELAIEFSKSGHPLLLLARRLEKMEALNLPNTMCKSVDVSDKAAFEGAIREAEAVYGKTDLLINNAGVMLLGDIATQDPSEWKQMLDINVLGVMNGMQAVMTDMKERQGGTIINVSSIAGVLPFHNHAAYCASKYAVRGLTQTARLELSPSNVRVISVEPGAVATELLSHTTSDDIKDGYKEWMKNSGANRIQAIDVARTIKFAYDLPQSVLLRELIISDTKQDA</sequence>
<protein>
    <submittedName>
        <fullName evidence="5">NADP-dependent 3-hydroxy acid dehydrogenase YdfG</fullName>
    </submittedName>
</protein>
<dbReference type="InterPro" id="IPR036291">
    <property type="entry name" value="NAD(P)-bd_dom_sf"/>
</dbReference>
<dbReference type="PRINTS" id="PR00081">
    <property type="entry name" value="GDHRDH"/>
</dbReference>
<dbReference type="SMART" id="SM00822">
    <property type="entry name" value="PKS_KR"/>
    <property type="match status" value="1"/>
</dbReference>
<keyword evidence="2" id="KW-0560">Oxidoreductase</keyword>
<dbReference type="FunFam" id="3.40.50.720:FF:000047">
    <property type="entry name" value="NADP-dependent L-serine/L-allo-threonine dehydrogenase"/>
    <property type="match status" value="1"/>
</dbReference>
<dbReference type="InterPro" id="IPR057326">
    <property type="entry name" value="KR_dom"/>
</dbReference>
<proteinExistence type="inferred from homology"/>
<dbReference type="InterPro" id="IPR020904">
    <property type="entry name" value="Sc_DH/Rdtase_CS"/>
</dbReference>
<dbReference type="GO" id="GO:0016616">
    <property type="term" value="F:oxidoreductase activity, acting on the CH-OH group of donors, NAD or NADP as acceptor"/>
    <property type="evidence" value="ECO:0007669"/>
    <property type="project" value="UniProtKB-ARBA"/>
</dbReference>
<dbReference type="RefSeq" id="WP_063176910.1">
    <property type="nucleotide sequence ID" value="NZ_FNYS01000005.1"/>
</dbReference>
<dbReference type="PANTHER" id="PTHR43391:SF86">
    <property type="entry name" value="SHORT-CHAIN DEHYDROGENASE_REDUCTASE FAMILY PROTEIN"/>
    <property type="match status" value="1"/>
</dbReference>
<dbReference type="SUPFAM" id="SSF51735">
    <property type="entry name" value="NAD(P)-binding Rossmann-fold domains"/>
    <property type="match status" value="1"/>
</dbReference>
<gene>
    <name evidence="5" type="ORF">SAMN04488018_10573</name>
</gene>
<organism evidence="5 6">
    <name type="scientific">Myroides marinus</name>
    <dbReference type="NCBI Taxonomy" id="703342"/>
    <lineage>
        <taxon>Bacteria</taxon>
        <taxon>Pseudomonadati</taxon>
        <taxon>Bacteroidota</taxon>
        <taxon>Flavobacteriia</taxon>
        <taxon>Flavobacteriales</taxon>
        <taxon>Flavobacteriaceae</taxon>
        <taxon>Myroides</taxon>
    </lineage>
</organism>
<evidence type="ECO:0000256" key="3">
    <source>
        <dbReference type="RuleBase" id="RU000363"/>
    </source>
</evidence>
<feature type="domain" description="Ketoreductase" evidence="4">
    <location>
        <begin position="4"/>
        <end position="182"/>
    </location>
</feature>
<name>A0A1H6U034_9FLAO</name>
<dbReference type="CDD" id="cd05233">
    <property type="entry name" value="SDR_c"/>
    <property type="match status" value="1"/>
</dbReference>
<dbReference type="GO" id="GO:0005829">
    <property type="term" value="C:cytosol"/>
    <property type="evidence" value="ECO:0007669"/>
    <property type="project" value="TreeGrafter"/>
</dbReference>
<evidence type="ECO:0000256" key="1">
    <source>
        <dbReference type="ARBA" id="ARBA00006484"/>
    </source>
</evidence>